<evidence type="ECO:0000256" key="4">
    <source>
        <dbReference type="PROSITE-ProRule" id="PRU00433"/>
    </source>
</evidence>
<evidence type="ECO:0000313" key="7">
    <source>
        <dbReference type="EMBL" id="PCD77251.1"/>
    </source>
</evidence>
<evidence type="ECO:0000259" key="6">
    <source>
        <dbReference type="PROSITE" id="PS51007"/>
    </source>
</evidence>
<keyword evidence="5" id="KW-0732">Signal</keyword>
<keyword evidence="2 4" id="KW-0479">Metal-binding</keyword>
<dbReference type="AlphaFoldDB" id="A0A2A4CPT0"/>
<evidence type="ECO:0000313" key="8">
    <source>
        <dbReference type="Proteomes" id="UP000243507"/>
    </source>
</evidence>
<organism evidence="7 8">
    <name type="scientific">Pseudothioclava arenosa</name>
    <dbReference type="NCBI Taxonomy" id="1795308"/>
    <lineage>
        <taxon>Bacteria</taxon>
        <taxon>Pseudomonadati</taxon>
        <taxon>Pseudomonadota</taxon>
        <taxon>Alphaproteobacteria</taxon>
        <taxon>Rhodobacterales</taxon>
        <taxon>Paracoccaceae</taxon>
        <taxon>Pseudothioclava</taxon>
    </lineage>
</organism>
<dbReference type="NCBIfam" id="TIGR04485">
    <property type="entry name" value="thiosulf_SoxX"/>
    <property type="match status" value="1"/>
</dbReference>
<protein>
    <submittedName>
        <fullName evidence="7">Sulfur oxidation c-type cytochrome SoxX</fullName>
    </submittedName>
</protein>
<feature type="signal peptide" evidence="5">
    <location>
        <begin position="1"/>
        <end position="20"/>
    </location>
</feature>
<evidence type="ECO:0000256" key="1">
    <source>
        <dbReference type="ARBA" id="ARBA00022617"/>
    </source>
</evidence>
<accession>A0A2A4CPT0</accession>
<dbReference type="Gene3D" id="1.10.760.10">
    <property type="entry name" value="Cytochrome c-like domain"/>
    <property type="match status" value="1"/>
</dbReference>
<feature type="domain" description="Cytochrome c" evidence="6">
    <location>
        <begin position="44"/>
        <end position="155"/>
    </location>
</feature>
<dbReference type="InterPro" id="IPR009056">
    <property type="entry name" value="Cyt_c-like_dom"/>
</dbReference>
<dbReference type="Pfam" id="PF00034">
    <property type="entry name" value="Cytochrom_C"/>
    <property type="match status" value="1"/>
</dbReference>
<proteinExistence type="predicted"/>
<dbReference type="GO" id="GO:0046872">
    <property type="term" value="F:metal ion binding"/>
    <property type="evidence" value="ECO:0007669"/>
    <property type="project" value="UniProtKB-KW"/>
</dbReference>
<evidence type="ECO:0000256" key="2">
    <source>
        <dbReference type="ARBA" id="ARBA00022723"/>
    </source>
</evidence>
<sequence length="156" mass="16194">MKRQAILATAFAFAATAAFAEIAPTAVTFAEDGSIAESLTGVPGNAEEGAKVASTRPLGNCVACHVVSALTADFQGDIGPELNGAADRWTEAQLRGIVVDAKHTFEGTMMPGMYKTGPFIRPGDAYTGKAAPAELPPILTAQQVEDVVAFLLTLKE</sequence>
<gene>
    <name evidence="7" type="primary">soxX</name>
    <name evidence="7" type="ORF">CLN94_05705</name>
</gene>
<dbReference type="GO" id="GO:0020037">
    <property type="term" value="F:heme binding"/>
    <property type="evidence" value="ECO:0007669"/>
    <property type="project" value="InterPro"/>
</dbReference>
<feature type="chain" id="PRO_5012313986" evidence="5">
    <location>
        <begin position="21"/>
        <end position="156"/>
    </location>
</feature>
<comment type="caution">
    <text evidence="7">The sequence shown here is derived from an EMBL/GenBank/DDBJ whole genome shotgun (WGS) entry which is preliminary data.</text>
</comment>
<reference evidence="7 8" key="1">
    <citation type="submission" date="2017-09" db="EMBL/GenBank/DDBJ databases">
        <title>A multilocus sequence analysis scheme for characterization of bacteria in the genus Thioclava.</title>
        <authorList>
            <person name="Liu Y."/>
            <person name="Shao Z."/>
        </authorList>
    </citation>
    <scope>NUCLEOTIDE SEQUENCE [LARGE SCALE GENOMIC DNA]</scope>
    <source>
        <strain evidence="7 8">CAU 1312</strain>
    </source>
</reference>
<dbReference type="GO" id="GO:0009055">
    <property type="term" value="F:electron transfer activity"/>
    <property type="evidence" value="ECO:0007669"/>
    <property type="project" value="InterPro"/>
</dbReference>
<dbReference type="OrthoDB" id="9793634at2"/>
<dbReference type="InterPro" id="IPR030999">
    <property type="entry name" value="Thiosulf_SoxX"/>
</dbReference>
<dbReference type="PROSITE" id="PS51007">
    <property type="entry name" value="CYTC"/>
    <property type="match status" value="1"/>
</dbReference>
<keyword evidence="8" id="KW-1185">Reference proteome</keyword>
<dbReference type="EMBL" id="NTJD01000003">
    <property type="protein sequence ID" value="PCD77251.1"/>
    <property type="molecule type" value="Genomic_DNA"/>
</dbReference>
<dbReference type="InterPro" id="IPR036909">
    <property type="entry name" value="Cyt_c-like_dom_sf"/>
</dbReference>
<dbReference type="RefSeq" id="WP_096432031.1">
    <property type="nucleotide sequence ID" value="NZ_NTJD01000003.1"/>
</dbReference>
<evidence type="ECO:0000256" key="5">
    <source>
        <dbReference type="SAM" id="SignalP"/>
    </source>
</evidence>
<keyword evidence="3 4" id="KW-0408">Iron</keyword>
<dbReference type="Proteomes" id="UP000243507">
    <property type="component" value="Unassembled WGS sequence"/>
</dbReference>
<name>A0A2A4CPT0_9RHOB</name>
<dbReference type="SUPFAM" id="SSF46626">
    <property type="entry name" value="Cytochrome c"/>
    <property type="match status" value="1"/>
</dbReference>
<keyword evidence="1 4" id="KW-0349">Heme</keyword>
<evidence type="ECO:0000256" key="3">
    <source>
        <dbReference type="ARBA" id="ARBA00023004"/>
    </source>
</evidence>